<dbReference type="InterPro" id="IPR036457">
    <property type="entry name" value="PPM-type-like_dom_sf"/>
</dbReference>
<feature type="domain" description="PPM-type phosphatase" evidence="1">
    <location>
        <begin position="5"/>
        <end position="248"/>
    </location>
</feature>
<gene>
    <name evidence="2" type="ORF">C6571_15130</name>
</gene>
<dbReference type="KEGG" id="simp:C6571_15130"/>
<dbReference type="AlphaFoldDB" id="A0A2S0N3E5"/>
<dbReference type="PROSITE" id="PS51746">
    <property type="entry name" value="PPM_2"/>
    <property type="match status" value="1"/>
</dbReference>
<reference evidence="2 3" key="1">
    <citation type="submission" date="2018-03" db="EMBL/GenBank/DDBJ databases">
        <title>Genome sequencing of Simplicispira sp.</title>
        <authorList>
            <person name="Kim S.-J."/>
            <person name="Heo J."/>
            <person name="Kwon S.-W."/>
        </authorList>
    </citation>
    <scope>NUCLEOTIDE SEQUENCE [LARGE SCALE GENOMIC DNA]</scope>
    <source>
        <strain evidence="2 3">SC1-8</strain>
    </source>
</reference>
<proteinExistence type="predicted"/>
<dbReference type="Proteomes" id="UP000239326">
    <property type="component" value="Chromosome"/>
</dbReference>
<keyword evidence="3" id="KW-1185">Reference proteome</keyword>
<dbReference type="SMART" id="SM00332">
    <property type="entry name" value="PP2Cc"/>
    <property type="match status" value="1"/>
</dbReference>
<dbReference type="SMART" id="SM00331">
    <property type="entry name" value="PP2C_SIG"/>
    <property type="match status" value="1"/>
</dbReference>
<protein>
    <submittedName>
        <fullName evidence="2">Serine/threonine protein phosphatase</fullName>
    </submittedName>
</protein>
<dbReference type="OrthoDB" id="9801841at2"/>
<sequence length="266" mass="29086">MSKAFRMIASTGIHKGDREYQQDQVLLLAHPRFNGCVLATLADGMGGRSGGRKASDQVMMTARQLFERYSPESDDAEALLRSMVLEAHTVIRLTAITSEQEPHSTIAAFLINPRGDCHWVHAGDSRIYHFRNGQLVKRSSDHSYVQALVDRGEISEAEANVHPNSNILVGCLGTESDPPITMHTISQLQPGDVLLSCSDGVWHYFSPAELASVLDSLTPREATEFLIDKARMRARGGGDNLSLAIVKLEALPELPTPPLKAFGVNT</sequence>
<name>A0A2S0N3E5_9BURK</name>
<organism evidence="2 3">
    <name type="scientific">Simplicispira suum</name>
    <dbReference type="NCBI Taxonomy" id="2109915"/>
    <lineage>
        <taxon>Bacteria</taxon>
        <taxon>Pseudomonadati</taxon>
        <taxon>Pseudomonadota</taxon>
        <taxon>Betaproteobacteria</taxon>
        <taxon>Burkholderiales</taxon>
        <taxon>Comamonadaceae</taxon>
        <taxon>Simplicispira</taxon>
    </lineage>
</organism>
<dbReference type="Gene3D" id="3.60.40.10">
    <property type="entry name" value="PPM-type phosphatase domain"/>
    <property type="match status" value="1"/>
</dbReference>
<accession>A0A2S0N3E5</accession>
<dbReference type="EMBL" id="CP027669">
    <property type="protein sequence ID" value="AVO42443.1"/>
    <property type="molecule type" value="Genomic_DNA"/>
</dbReference>
<dbReference type="RefSeq" id="WP_106447420.1">
    <property type="nucleotide sequence ID" value="NZ_CP027669.1"/>
</dbReference>
<dbReference type="Pfam" id="PF13672">
    <property type="entry name" value="PP2C_2"/>
    <property type="match status" value="1"/>
</dbReference>
<evidence type="ECO:0000313" key="3">
    <source>
        <dbReference type="Proteomes" id="UP000239326"/>
    </source>
</evidence>
<dbReference type="CDD" id="cd00143">
    <property type="entry name" value="PP2Cc"/>
    <property type="match status" value="1"/>
</dbReference>
<evidence type="ECO:0000313" key="2">
    <source>
        <dbReference type="EMBL" id="AVO42443.1"/>
    </source>
</evidence>
<dbReference type="InterPro" id="IPR001932">
    <property type="entry name" value="PPM-type_phosphatase-like_dom"/>
</dbReference>
<dbReference type="SUPFAM" id="SSF81606">
    <property type="entry name" value="PP2C-like"/>
    <property type="match status" value="1"/>
</dbReference>
<evidence type="ECO:0000259" key="1">
    <source>
        <dbReference type="PROSITE" id="PS51746"/>
    </source>
</evidence>